<name>A0ABT2UGS6_9BACL</name>
<evidence type="ECO:0000256" key="1">
    <source>
        <dbReference type="SAM" id="MobiDB-lite"/>
    </source>
</evidence>
<dbReference type="EMBL" id="JAOQIO010000038">
    <property type="protein sequence ID" value="MCU6793092.1"/>
    <property type="molecule type" value="Genomic_DNA"/>
</dbReference>
<protein>
    <submittedName>
        <fullName evidence="2">Uncharacterized protein</fullName>
    </submittedName>
</protein>
<gene>
    <name evidence="2" type="ORF">OB236_13290</name>
</gene>
<reference evidence="2 3" key="1">
    <citation type="submission" date="2022-09" db="EMBL/GenBank/DDBJ databases">
        <authorList>
            <person name="Han X.L."/>
            <person name="Wang Q."/>
            <person name="Lu T."/>
        </authorList>
    </citation>
    <scope>NUCLEOTIDE SEQUENCE [LARGE SCALE GENOMIC DNA]</scope>
    <source>
        <strain evidence="2 3">WQ 127069</strain>
    </source>
</reference>
<feature type="region of interest" description="Disordered" evidence="1">
    <location>
        <begin position="320"/>
        <end position="345"/>
    </location>
</feature>
<feature type="compositionally biased region" description="Acidic residues" evidence="1">
    <location>
        <begin position="419"/>
        <end position="433"/>
    </location>
</feature>
<sequence length="487" mass="55920">MFDFHKIRRTSVNSQQSTSTRRSQVPSTIDHLQQTIGNRALGRMIQSHESVERTGSTTAMDMPVGGITVQRMIDKTNGQQVPIDWDHIAEDELQIVLNHVHDGNYELEGGDQKRLRGVISRHAQVNSETQTNREEEEKEASSEDEEHLVDDEYMDFIHHTIDENEEAEQEDPNYDFEKEFSPEQQEIYDKFHPMYEARMEEKGKRFPGKSAQGNMLEHNFSAFSSNMGFQEIDGNAAAKNIPGIDHFVDMPSYLFVQDKLHLSAHTAKPETYRKHYKNRPKMAKNFLKSMASDGKRGESLRTTMKSIVDNPDWTHKESAASIHGGVEKHRKEYKEAVDDDEAQTLPSIEDNKELVDQITSNIAFSIPSDMWEKLKADETISKEEMSAYLRLDLSTSDFKKILDRMQDVVAPWNEVGANSDDEAYVGSDDEEEEKEARGQEEEEGSSDEEEELGERPIGRGRKRPQRLTRLTNNKTKHRKYDSEDSSE</sequence>
<feature type="compositionally biased region" description="Acidic residues" evidence="1">
    <location>
        <begin position="440"/>
        <end position="452"/>
    </location>
</feature>
<feature type="compositionally biased region" description="Low complexity" evidence="1">
    <location>
        <begin position="10"/>
        <end position="28"/>
    </location>
</feature>
<keyword evidence="3" id="KW-1185">Reference proteome</keyword>
<feature type="compositionally biased region" description="Basic and acidic residues" evidence="1">
    <location>
        <begin position="131"/>
        <end position="141"/>
    </location>
</feature>
<dbReference type="Proteomes" id="UP001652445">
    <property type="component" value="Unassembled WGS sequence"/>
</dbReference>
<feature type="compositionally biased region" description="Basic and acidic residues" evidence="1">
    <location>
        <begin position="325"/>
        <end position="336"/>
    </location>
</feature>
<feature type="region of interest" description="Disordered" evidence="1">
    <location>
        <begin position="413"/>
        <end position="487"/>
    </location>
</feature>
<evidence type="ECO:0000313" key="2">
    <source>
        <dbReference type="EMBL" id="MCU6793092.1"/>
    </source>
</evidence>
<evidence type="ECO:0000313" key="3">
    <source>
        <dbReference type="Proteomes" id="UP001652445"/>
    </source>
</evidence>
<organism evidence="2 3">
    <name type="scientific">Paenibacillus baimaensis</name>
    <dbReference type="NCBI Taxonomy" id="2982185"/>
    <lineage>
        <taxon>Bacteria</taxon>
        <taxon>Bacillati</taxon>
        <taxon>Bacillota</taxon>
        <taxon>Bacilli</taxon>
        <taxon>Bacillales</taxon>
        <taxon>Paenibacillaceae</taxon>
        <taxon>Paenibacillus</taxon>
    </lineage>
</organism>
<feature type="region of interest" description="Disordered" evidence="1">
    <location>
        <begin position="125"/>
        <end position="147"/>
    </location>
</feature>
<feature type="region of interest" description="Disordered" evidence="1">
    <location>
        <begin position="1"/>
        <end position="28"/>
    </location>
</feature>
<proteinExistence type="predicted"/>
<accession>A0ABT2UGS6</accession>
<dbReference type="RefSeq" id="WP_262684406.1">
    <property type="nucleotide sequence ID" value="NZ_JAOQIO010000038.1"/>
</dbReference>
<comment type="caution">
    <text evidence="2">The sequence shown here is derived from an EMBL/GenBank/DDBJ whole genome shotgun (WGS) entry which is preliminary data.</text>
</comment>